<feature type="transmembrane region" description="Helical" evidence="5">
    <location>
        <begin position="76"/>
        <end position="94"/>
    </location>
</feature>
<comment type="caution">
    <text evidence="7">The sequence shown here is derived from an EMBL/GenBank/DDBJ whole genome shotgun (WGS) entry which is preliminary data.</text>
</comment>
<feature type="transmembrane region" description="Helical" evidence="5">
    <location>
        <begin position="234"/>
        <end position="256"/>
    </location>
</feature>
<keyword evidence="4 5" id="KW-0472">Membrane</keyword>
<dbReference type="Gene3D" id="1.20.1420.30">
    <property type="entry name" value="NCX, central ion-binding region"/>
    <property type="match status" value="1"/>
</dbReference>
<evidence type="ECO:0000313" key="7">
    <source>
        <dbReference type="EMBL" id="PSF08314.1"/>
    </source>
</evidence>
<evidence type="ECO:0000256" key="3">
    <source>
        <dbReference type="ARBA" id="ARBA00022989"/>
    </source>
</evidence>
<comment type="subcellular location">
    <subcellularLocation>
        <location evidence="1">Membrane</location>
        <topology evidence="1">Multi-pass membrane protein</topology>
    </subcellularLocation>
</comment>
<dbReference type="InterPro" id="IPR004481">
    <property type="entry name" value="K/Na/Ca-exchanger"/>
</dbReference>
<feature type="transmembrane region" description="Helical" evidence="5">
    <location>
        <begin position="103"/>
        <end position="119"/>
    </location>
</feature>
<feature type="transmembrane region" description="Helical" evidence="5">
    <location>
        <begin position="271"/>
        <end position="289"/>
    </location>
</feature>
<feature type="transmembrane region" description="Helical" evidence="5">
    <location>
        <begin position="171"/>
        <end position="193"/>
    </location>
</feature>
<keyword evidence="2 5" id="KW-0812">Transmembrane</keyword>
<sequence length="323" mass="33176">MAIGAVIAGLILLVWSADKFVEGAAATAKHLGMPPLLIGMVIIGFGTSAPELAVSAMAAADGNPGLALGNGYGSNITNIALIVGLTALISPIAVHSQVIRKELPLLVVLTLIAGAQLIDGELTRLDGWVLLGVFAAVMGWSIYQGIKGKGDPLGSDTSEEVVVEMPLKSAIGWLAIGLVLLVVSSRLLVWGAVSIAQTLGVSDLVIGLTIVAIGTSLPELAAAIAAVKKNQHDLILGNILGSGIFNTLAVVGLAAVIKPLSVDPEVLYRDWTLMLGLTLALLVMGFGLTGWRKLVSRFDGALLLTAYLAYTGYLLSTVVSAAA</sequence>
<accession>A0A2T1KDU0</accession>
<dbReference type="AlphaFoldDB" id="A0A2T1KDU0"/>
<evidence type="ECO:0000256" key="5">
    <source>
        <dbReference type="SAM" id="Phobius"/>
    </source>
</evidence>
<dbReference type="InterPro" id="IPR044880">
    <property type="entry name" value="NCX_ion-bd_dom_sf"/>
</dbReference>
<evidence type="ECO:0000259" key="6">
    <source>
        <dbReference type="Pfam" id="PF01699"/>
    </source>
</evidence>
<feature type="domain" description="Sodium/calcium exchanger membrane region" evidence="6">
    <location>
        <begin position="170"/>
        <end position="314"/>
    </location>
</feature>
<feature type="transmembrane region" description="Helical" evidence="5">
    <location>
        <begin position="125"/>
        <end position="143"/>
    </location>
</feature>
<dbReference type="GO" id="GO:0006874">
    <property type="term" value="P:intracellular calcium ion homeostasis"/>
    <property type="evidence" value="ECO:0007669"/>
    <property type="project" value="TreeGrafter"/>
</dbReference>
<gene>
    <name evidence="7" type="ORF">C7H09_08575</name>
</gene>
<dbReference type="Proteomes" id="UP000239866">
    <property type="component" value="Unassembled WGS sequence"/>
</dbReference>
<keyword evidence="8" id="KW-1185">Reference proteome</keyword>
<evidence type="ECO:0000313" key="8">
    <source>
        <dbReference type="Proteomes" id="UP000239866"/>
    </source>
</evidence>
<keyword evidence="3 5" id="KW-1133">Transmembrane helix</keyword>
<dbReference type="PANTHER" id="PTHR10846">
    <property type="entry name" value="SODIUM/POTASSIUM/CALCIUM EXCHANGER"/>
    <property type="match status" value="1"/>
</dbReference>
<dbReference type="PANTHER" id="PTHR10846:SF8">
    <property type="entry name" value="INNER MEMBRANE PROTEIN YRBG"/>
    <property type="match status" value="1"/>
</dbReference>
<evidence type="ECO:0000256" key="1">
    <source>
        <dbReference type="ARBA" id="ARBA00004141"/>
    </source>
</evidence>
<dbReference type="EMBL" id="PXNP01000053">
    <property type="protein sequence ID" value="PSF08314.1"/>
    <property type="molecule type" value="Genomic_DNA"/>
</dbReference>
<evidence type="ECO:0000256" key="2">
    <source>
        <dbReference type="ARBA" id="ARBA00022692"/>
    </source>
</evidence>
<feature type="transmembrane region" description="Helical" evidence="5">
    <location>
        <begin position="301"/>
        <end position="322"/>
    </location>
</feature>
<proteinExistence type="predicted"/>
<dbReference type="GO" id="GO:0005886">
    <property type="term" value="C:plasma membrane"/>
    <property type="evidence" value="ECO:0007669"/>
    <property type="project" value="TreeGrafter"/>
</dbReference>
<dbReference type="InterPro" id="IPR004837">
    <property type="entry name" value="NaCa_Exmemb"/>
</dbReference>
<dbReference type="GO" id="GO:0008273">
    <property type="term" value="F:calcium, potassium:sodium antiporter activity"/>
    <property type="evidence" value="ECO:0007669"/>
    <property type="project" value="TreeGrafter"/>
</dbReference>
<evidence type="ECO:0000256" key="4">
    <source>
        <dbReference type="ARBA" id="ARBA00023136"/>
    </source>
</evidence>
<feature type="domain" description="Sodium/calcium exchanger membrane region" evidence="6">
    <location>
        <begin position="2"/>
        <end position="142"/>
    </location>
</feature>
<dbReference type="GO" id="GO:0005262">
    <property type="term" value="F:calcium channel activity"/>
    <property type="evidence" value="ECO:0007669"/>
    <property type="project" value="TreeGrafter"/>
</dbReference>
<dbReference type="NCBIfam" id="TIGR00367">
    <property type="entry name" value="calcium/sodium antiporter"/>
    <property type="match status" value="1"/>
</dbReference>
<organism evidence="7 8">
    <name type="scientific">Marinobacter fuscus</name>
    <dbReference type="NCBI Taxonomy" id="2109942"/>
    <lineage>
        <taxon>Bacteria</taxon>
        <taxon>Pseudomonadati</taxon>
        <taxon>Pseudomonadota</taxon>
        <taxon>Gammaproteobacteria</taxon>
        <taxon>Pseudomonadales</taxon>
        <taxon>Marinobacteraceae</taxon>
        <taxon>Marinobacter</taxon>
    </lineage>
</organism>
<feature type="transmembrane region" description="Helical" evidence="5">
    <location>
        <begin position="205"/>
        <end position="227"/>
    </location>
</feature>
<dbReference type="OrthoDB" id="9794225at2"/>
<reference evidence="7 8" key="1">
    <citation type="submission" date="2018-03" db="EMBL/GenBank/DDBJ databases">
        <title>Marinobacter brunus sp. nov., a marine bacterium of Gamma-proteobacteria isolated from the surface seawater of the South China Sea.</title>
        <authorList>
            <person name="Cheng H."/>
            <person name="Wu Y.-H."/>
            <person name="Xamxidin M."/>
            <person name="Xu X.-W."/>
        </authorList>
    </citation>
    <scope>NUCLEOTIDE SEQUENCE [LARGE SCALE GENOMIC DNA]</scope>
    <source>
        <strain evidence="7 8">NH169-3</strain>
    </source>
</reference>
<name>A0A2T1KDU0_9GAMM</name>
<protein>
    <submittedName>
        <fullName evidence="7">Calcium/sodium antiporter</fullName>
    </submittedName>
</protein>
<dbReference type="Pfam" id="PF01699">
    <property type="entry name" value="Na_Ca_ex"/>
    <property type="match status" value="2"/>
</dbReference>